<dbReference type="SUPFAM" id="SSF53067">
    <property type="entry name" value="Actin-like ATPase domain"/>
    <property type="match status" value="1"/>
</dbReference>
<dbReference type="Gene3D" id="3.30.420.40">
    <property type="match status" value="1"/>
</dbReference>
<proteinExistence type="predicted"/>
<sequence>LSGSFQKHNNSLRMELKLQLKIELVASRLQPNSAAVIVDSSLQIEQFAHLVAIPVETGGLATVAMVRLSDDSALATVAKLLPADCNKLAILMKRRQGADAGEGDSGVEQALEQALAGKDIGLSRPDPRLCHLWGLSLCWLSGLDDLRAPVGPLWHPKPPHCSQLVTHSPSWRHINERLARRMRRHNDKDSAALKAGGAARGPAIVAEMGPRELTVDKIGLGANKEPFCRRLLTEPILGYRNLLGLACLSASTSPPPPQSDNGGLAEFLASAAEGSLAKLDLTIGDLLPAESAYGQYDLGAAVFTLGKLHDLRSMEELKPSYSDIAASLSYAFIKTFFDTLVHAASAYGVPRVIVCGEFFESVACRDRLMEVWNFAGIPKDAMELHFLRSECTDSLTLIGSLLHYS</sequence>
<protein>
    <submittedName>
        <fullName evidence="2">YqgFc domain-containing protein</fullName>
    </submittedName>
</protein>
<keyword evidence="1" id="KW-1185">Reference proteome</keyword>
<evidence type="ECO:0000313" key="1">
    <source>
        <dbReference type="Proteomes" id="UP000095280"/>
    </source>
</evidence>
<evidence type="ECO:0000313" key="2">
    <source>
        <dbReference type="WBParaSite" id="maker-uti_cns_0008173-snap-gene-0.4-mRNA-1"/>
    </source>
</evidence>
<dbReference type="Proteomes" id="UP000095280">
    <property type="component" value="Unplaced"/>
</dbReference>
<name>A0A1I8HWE0_9PLAT</name>
<organism evidence="1 2">
    <name type="scientific">Macrostomum lignano</name>
    <dbReference type="NCBI Taxonomy" id="282301"/>
    <lineage>
        <taxon>Eukaryota</taxon>
        <taxon>Metazoa</taxon>
        <taxon>Spiralia</taxon>
        <taxon>Lophotrochozoa</taxon>
        <taxon>Platyhelminthes</taxon>
        <taxon>Rhabditophora</taxon>
        <taxon>Macrostomorpha</taxon>
        <taxon>Macrostomida</taxon>
        <taxon>Macrostomidae</taxon>
        <taxon>Macrostomum</taxon>
    </lineage>
</organism>
<accession>A0A1I8HWE0</accession>
<dbReference type="WBParaSite" id="maker-uti_cns_0008173-snap-gene-0.4-mRNA-1">
    <property type="protein sequence ID" value="maker-uti_cns_0008173-snap-gene-0.4-mRNA-1"/>
    <property type="gene ID" value="maker-uti_cns_0008173-snap-gene-0.4"/>
</dbReference>
<reference evidence="2" key="1">
    <citation type="submission" date="2016-11" db="UniProtKB">
        <authorList>
            <consortium name="WormBaseParasite"/>
        </authorList>
    </citation>
    <scope>IDENTIFICATION</scope>
</reference>
<dbReference type="InterPro" id="IPR043129">
    <property type="entry name" value="ATPase_NBD"/>
</dbReference>
<dbReference type="AlphaFoldDB" id="A0A1I8HWE0"/>